<protein>
    <submittedName>
        <fullName evidence="7">Eukaryotic initiation factor-4E</fullName>
    </submittedName>
</protein>
<sequence length="230" mass="26538">MASTRFLSFNSNNPEKVNLEDLLPPQEEKFDISKPLPLRYTWKLWEQVELGLKRGAAKHYSNNTKELATFSTVQEFWEIWHQLPQPSALLMQKRMIRKDKNGMQQEVDGLMIFKDGVSPMWEDPANKCGGHLEFKFLAHMIGKGQIDEYWNNLVLALIGDTMEHGDLITGVRMVDKLNVVKNGFLRIEVWYTACYEAEKFSVFAKEVCKTMAVKVDGSAGILPHYEEKKH</sequence>
<evidence type="ECO:0000256" key="6">
    <source>
        <dbReference type="RuleBase" id="RU004374"/>
    </source>
</evidence>
<evidence type="ECO:0000256" key="2">
    <source>
        <dbReference type="ARBA" id="ARBA00022540"/>
    </source>
</evidence>
<evidence type="ECO:0000256" key="1">
    <source>
        <dbReference type="ARBA" id="ARBA00009860"/>
    </source>
</evidence>
<gene>
    <name evidence="7" type="ORF">IE077_000341</name>
</gene>
<evidence type="ECO:0000313" key="8">
    <source>
        <dbReference type="Proteomes" id="UP000823046"/>
    </source>
</evidence>
<dbReference type="PANTHER" id="PTHR11960:SF8">
    <property type="entry name" value="EUKARYOTIC TRANSLATION INITIATION FACTOR 4E1-RELATED"/>
    <property type="match status" value="1"/>
</dbReference>
<evidence type="ECO:0000256" key="5">
    <source>
        <dbReference type="ARBA" id="ARBA00022917"/>
    </source>
</evidence>
<organism evidence="7 8">
    <name type="scientific">Cardiosporidium cionae</name>
    <dbReference type="NCBI Taxonomy" id="476202"/>
    <lineage>
        <taxon>Eukaryota</taxon>
        <taxon>Sar</taxon>
        <taxon>Alveolata</taxon>
        <taxon>Apicomplexa</taxon>
        <taxon>Aconoidasida</taxon>
        <taxon>Nephromycida</taxon>
        <taxon>Cardiosporidium</taxon>
    </lineage>
</organism>
<dbReference type="PANTHER" id="PTHR11960">
    <property type="entry name" value="EUKARYOTIC TRANSLATION INITIATION FACTOR 4E RELATED"/>
    <property type="match status" value="1"/>
</dbReference>
<keyword evidence="4 6" id="KW-0694">RNA-binding</keyword>
<evidence type="ECO:0000256" key="3">
    <source>
        <dbReference type="ARBA" id="ARBA00022845"/>
    </source>
</evidence>
<accession>A0ABQ7JB06</accession>
<keyword evidence="2 6" id="KW-0396">Initiation factor</keyword>
<evidence type="ECO:0000313" key="7">
    <source>
        <dbReference type="EMBL" id="KAF8821169.1"/>
    </source>
</evidence>
<comment type="similarity">
    <text evidence="1 6">Belongs to the eukaryotic initiation factor 4E family.</text>
</comment>
<name>A0ABQ7JB06_9APIC</name>
<dbReference type="EMBL" id="JADAQX010000222">
    <property type="protein sequence ID" value="KAF8821169.1"/>
    <property type="molecule type" value="Genomic_DNA"/>
</dbReference>
<keyword evidence="8" id="KW-1185">Reference proteome</keyword>
<proteinExistence type="inferred from homology"/>
<keyword evidence="5 6" id="KW-0648">Protein biosynthesis</keyword>
<dbReference type="Proteomes" id="UP000823046">
    <property type="component" value="Unassembled WGS sequence"/>
</dbReference>
<dbReference type="Pfam" id="PF01652">
    <property type="entry name" value="IF4E"/>
    <property type="match status" value="1"/>
</dbReference>
<comment type="caution">
    <text evidence="7">The sequence shown here is derived from an EMBL/GenBank/DDBJ whole genome shotgun (WGS) entry which is preliminary data.</text>
</comment>
<dbReference type="InterPro" id="IPR001040">
    <property type="entry name" value="TIF_eIF_4E"/>
</dbReference>
<dbReference type="SUPFAM" id="SSF55418">
    <property type="entry name" value="eIF4e-like"/>
    <property type="match status" value="1"/>
</dbReference>
<dbReference type="InterPro" id="IPR023398">
    <property type="entry name" value="TIF_eIF4e-like"/>
</dbReference>
<evidence type="ECO:0000256" key="4">
    <source>
        <dbReference type="ARBA" id="ARBA00022884"/>
    </source>
</evidence>
<dbReference type="GO" id="GO:0003743">
    <property type="term" value="F:translation initiation factor activity"/>
    <property type="evidence" value="ECO:0007669"/>
    <property type="project" value="UniProtKB-KW"/>
</dbReference>
<reference evidence="7 8" key="1">
    <citation type="journal article" date="2020" name="bioRxiv">
        <title>Metabolic contributions of an alphaproteobacterial endosymbiont in the apicomplexan Cardiosporidium cionae.</title>
        <authorList>
            <person name="Hunter E.S."/>
            <person name="Paight C.J."/>
            <person name="Lane C.E."/>
        </authorList>
    </citation>
    <scope>NUCLEOTIDE SEQUENCE [LARGE SCALE GENOMIC DNA]</scope>
    <source>
        <strain evidence="7">ESH_2018</strain>
    </source>
</reference>
<keyword evidence="3" id="KW-0810">Translation regulation</keyword>
<dbReference type="Gene3D" id="3.30.760.10">
    <property type="entry name" value="RNA Cap, Translation Initiation Factor Eif4e"/>
    <property type="match status" value="1"/>
</dbReference>